<reference evidence="1" key="1">
    <citation type="journal article" date="2019" name="bioRxiv">
        <title>The Genome of the Zebra Mussel, Dreissena polymorpha: A Resource for Invasive Species Research.</title>
        <authorList>
            <person name="McCartney M.A."/>
            <person name="Auch B."/>
            <person name="Kono T."/>
            <person name="Mallez S."/>
            <person name="Zhang Y."/>
            <person name="Obille A."/>
            <person name="Becker A."/>
            <person name="Abrahante J.E."/>
            <person name="Garbe J."/>
            <person name="Badalamenti J.P."/>
            <person name="Herman A."/>
            <person name="Mangelson H."/>
            <person name="Liachko I."/>
            <person name="Sullivan S."/>
            <person name="Sone E.D."/>
            <person name="Koren S."/>
            <person name="Silverstein K.A.T."/>
            <person name="Beckman K.B."/>
            <person name="Gohl D.M."/>
        </authorList>
    </citation>
    <scope>NUCLEOTIDE SEQUENCE</scope>
    <source>
        <strain evidence="1">Duluth1</strain>
        <tissue evidence="1">Whole animal</tissue>
    </source>
</reference>
<proteinExistence type="predicted"/>
<comment type="caution">
    <text evidence="1">The sequence shown here is derived from an EMBL/GenBank/DDBJ whole genome shotgun (WGS) entry which is preliminary data.</text>
</comment>
<dbReference type="EMBL" id="JAIWYP010000014">
    <property type="protein sequence ID" value="KAH3707579.1"/>
    <property type="molecule type" value="Genomic_DNA"/>
</dbReference>
<keyword evidence="2" id="KW-1185">Reference proteome</keyword>
<evidence type="ECO:0000313" key="2">
    <source>
        <dbReference type="Proteomes" id="UP000828390"/>
    </source>
</evidence>
<dbReference type="AlphaFoldDB" id="A0A9D3YZZ6"/>
<gene>
    <name evidence="1" type="ORF">DPMN_066989</name>
</gene>
<accession>A0A9D3YZZ6</accession>
<dbReference type="Proteomes" id="UP000828390">
    <property type="component" value="Unassembled WGS sequence"/>
</dbReference>
<name>A0A9D3YZZ6_DREPO</name>
<protein>
    <submittedName>
        <fullName evidence="1">Uncharacterized protein</fullName>
    </submittedName>
</protein>
<organism evidence="1 2">
    <name type="scientific">Dreissena polymorpha</name>
    <name type="common">Zebra mussel</name>
    <name type="synonym">Mytilus polymorpha</name>
    <dbReference type="NCBI Taxonomy" id="45954"/>
    <lineage>
        <taxon>Eukaryota</taxon>
        <taxon>Metazoa</taxon>
        <taxon>Spiralia</taxon>
        <taxon>Lophotrochozoa</taxon>
        <taxon>Mollusca</taxon>
        <taxon>Bivalvia</taxon>
        <taxon>Autobranchia</taxon>
        <taxon>Heteroconchia</taxon>
        <taxon>Euheterodonta</taxon>
        <taxon>Imparidentia</taxon>
        <taxon>Neoheterodontei</taxon>
        <taxon>Myida</taxon>
        <taxon>Dreissenoidea</taxon>
        <taxon>Dreissenidae</taxon>
        <taxon>Dreissena</taxon>
    </lineage>
</organism>
<evidence type="ECO:0000313" key="1">
    <source>
        <dbReference type="EMBL" id="KAH3707579.1"/>
    </source>
</evidence>
<sequence>MFLSFQKCFKELFSYKTLRQTGTLYHYKCKLQRSDVNGKVEGSFNDFLSLLGKQVVKEHLMDSLA</sequence>
<reference evidence="1" key="2">
    <citation type="submission" date="2020-11" db="EMBL/GenBank/DDBJ databases">
        <authorList>
            <person name="McCartney M.A."/>
            <person name="Auch B."/>
            <person name="Kono T."/>
            <person name="Mallez S."/>
            <person name="Becker A."/>
            <person name="Gohl D.M."/>
            <person name="Silverstein K.A.T."/>
            <person name="Koren S."/>
            <person name="Bechman K.B."/>
            <person name="Herman A."/>
            <person name="Abrahante J.E."/>
            <person name="Garbe J."/>
        </authorList>
    </citation>
    <scope>NUCLEOTIDE SEQUENCE</scope>
    <source>
        <strain evidence="1">Duluth1</strain>
        <tissue evidence="1">Whole animal</tissue>
    </source>
</reference>